<evidence type="ECO:0000313" key="2">
    <source>
        <dbReference type="Proteomes" id="UP000272908"/>
    </source>
</evidence>
<dbReference type="AlphaFoldDB" id="A0A3B0M543"/>
<organism evidence="1 2">
    <name type="scientific">Roseinatronobacter ekhonensis</name>
    <dbReference type="NCBI Taxonomy" id="254356"/>
    <lineage>
        <taxon>Bacteria</taxon>
        <taxon>Pseudomonadati</taxon>
        <taxon>Pseudomonadota</taxon>
        <taxon>Alphaproteobacteria</taxon>
        <taxon>Rhodobacterales</taxon>
        <taxon>Paracoccaceae</taxon>
        <taxon>Roseinatronobacter</taxon>
    </lineage>
</organism>
<keyword evidence="2" id="KW-1185">Reference proteome</keyword>
<evidence type="ECO:0008006" key="3">
    <source>
        <dbReference type="Google" id="ProtNLM"/>
    </source>
</evidence>
<name>A0A3B0M543_9RHOB</name>
<evidence type="ECO:0000313" key="1">
    <source>
        <dbReference type="EMBL" id="SUZ31211.1"/>
    </source>
</evidence>
<dbReference type="EMBL" id="UIHC01000006">
    <property type="protein sequence ID" value="SUZ31211.1"/>
    <property type="molecule type" value="Genomic_DNA"/>
</dbReference>
<dbReference type="Proteomes" id="UP000272908">
    <property type="component" value="Unassembled WGS sequence"/>
</dbReference>
<dbReference type="OrthoDB" id="5621369at2"/>
<proteinExistence type="predicted"/>
<dbReference type="RefSeq" id="WP_121093503.1">
    <property type="nucleotide sequence ID" value="NZ_UIHC01000006.1"/>
</dbReference>
<accession>A0A3B0M543</accession>
<dbReference type="SUPFAM" id="SSF56112">
    <property type="entry name" value="Protein kinase-like (PK-like)"/>
    <property type="match status" value="1"/>
</dbReference>
<protein>
    <recommendedName>
        <fullName evidence="3">Aminoglycoside phosphotransferase domain-containing protein</fullName>
    </recommendedName>
</protein>
<reference evidence="2" key="1">
    <citation type="submission" date="2018-08" db="EMBL/GenBank/DDBJ databases">
        <authorList>
            <person name="Rodrigo-Torres L."/>
            <person name="Arahal R. D."/>
            <person name="Lucena T."/>
        </authorList>
    </citation>
    <scope>NUCLEOTIDE SEQUENCE [LARGE SCALE GENOMIC DNA]</scope>
    <source>
        <strain evidence="2">CECT 7235</strain>
    </source>
</reference>
<sequence length="348" mass="39580">MDIEHTIKRMDMDKEDATRFRRVHSAAQSLFGDRLTSISTPGGSYRASYRVHLGDTTAIASCRDDFRRTRIEAFALRKMGATCDSMPRCLGLTDDVLFQSDAGQRRLNVAMFEGDKTAREATAAKAVEGLFTLHRAARAAEMHKYMPPLGASRPWVTRFVNAVRKLEKQGARMGKGFNRFKVIEALTVEPTQFVKWDCRSGNAALDATGKLRWFDFEYCGLRHGAEDFAWLIADESWPMDPQTMFEMVRDAYDPDTPHQRDEWLDQLSLYTVFHALQRLQLMQSEVAKRGWKSKRKVVARDDVGLHPDFAIQLCHVAMYFAERSRLTAPLLPMFEEVAGELAPLAECA</sequence>
<dbReference type="Gene3D" id="3.90.1200.10">
    <property type="match status" value="1"/>
</dbReference>
<gene>
    <name evidence="1" type="ORF">ROE7235_00947</name>
</gene>
<dbReference type="InterPro" id="IPR011009">
    <property type="entry name" value="Kinase-like_dom_sf"/>
</dbReference>